<accession>A0A022VMS2</accession>
<feature type="compositionally biased region" description="Basic residues" evidence="1">
    <location>
        <begin position="451"/>
        <end position="465"/>
    </location>
</feature>
<sequence>MDIMHALDALRNAPDDLLYAHGKEAILMVREVERRLQRVVGPDIFVPTRSLKCHSCRRNLVNNEDIPSSEVSIFGPSRGNHSVSPTDNRAQIAIDPQKSQHKGSTSGADEAQSSILFASLMTEITWIWKFVRKTPGEVIKARREQRPSDIRFNDIQRVEGNPNPTNEDRLFRGVAQRSLALQFLKFESQLLANRTCRRQGLIPTFVRNHLYVTNPKFAQQCIQAGQKQLRVEEALRSAMGQKEDPRAGTGISALTALTITPFKYLRLMQIPSFIGHLLLDSAKVDLPPRESVEGSGGPVTIRVHILDVLEHISKWFNDFQKCYDEGIDISSARQLDHPILQEVDKARDLNGEAGNLPSTHNANPSDGEGHPGSVHQGANGIHMSTAADYDRVPEDGSSSDSPLVSETVGVQRFRTPRSEQVNNSTGTYIVDRTFRFGSSNRFLGGPLAASGRRRERKGKRKRNQSKHSGNENHVQASLHSTIIGPLVTAETEYQNVGPQAVIGTDVSNIVTETDLPREDFGNAMGDVSGMIPAHANYPSISSLVDSPPRSPALHSEVIRPPDITESYPSEIDRSQSEFYHTNSVGWDPVSPIATPRHVRAPQNVSDTHNQMAGTLHNCGSQLDDTQVDNIAADQGRTRFNPLASDALFSLFPGPQANGIQFDNRAEEIEQERTRFNPLTSDALFSPFSNSLLDNSTL</sequence>
<name>A0A022VMS2_TRIRU</name>
<dbReference type="HOGENOM" id="CLU_024822_0_0_1"/>
<feature type="region of interest" description="Disordered" evidence="1">
    <location>
        <begin position="350"/>
        <end position="421"/>
    </location>
</feature>
<evidence type="ECO:0000313" key="2">
    <source>
        <dbReference type="EMBL" id="EZF47214.1"/>
    </source>
</evidence>
<reference evidence="2" key="1">
    <citation type="submission" date="2014-02" db="EMBL/GenBank/DDBJ databases">
        <title>The Genome Sequence of Trichophyton rubrum (morphotype fischeri) CBS 288.86.</title>
        <authorList>
            <consortium name="The Broad Institute Genomics Platform"/>
            <person name="Cuomo C.A."/>
            <person name="White T.C."/>
            <person name="Graser Y."/>
            <person name="Martinez-Rossi N."/>
            <person name="Heitman J."/>
            <person name="Young S.K."/>
            <person name="Zeng Q."/>
            <person name="Gargeya S."/>
            <person name="Abouelleil A."/>
            <person name="Alvarado L."/>
            <person name="Chapman S.B."/>
            <person name="Gainer-Dewar J."/>
            <person name="Goldberg J."/>
            <person name="Griggs A."/>
            <person name="Gujja S."/>
            <person name="Hansen M."/>
            <person name="Howarth C."/>
            <person name="Imamovic A."/>
            <person name="Larimer J."/>
            <person name="Martinez D."/>
            <person name="Murphy C."/>
            <person name="Pearson M.D."/>
            <person name="Persinoti G."/>
            <person name="Poon T."/>
            <person name="Priest M."/>
            <person name="Roberts A.D."/>
            <person name="Saif S."/>
            <person name="Shea T.D."/>
            <person name="Sykes S.N."/>
            <person name="Wortman J."/>
            <person name="Nusbaum C."/>
            <person name="Birren B."/>
        </authorList>
    </citation>
    <scope>NUCLEOTIDE SEQUENCE [LARGE SCALE GENOMIC DNA]</scope>
    <source>
        <strain evidence="2">CBS 288.86</strain>
    </source>
</reference>
<organism evidence="2">
    <name type="scientific">Trichophyton rubrum CBS 288.86</name>
    <dbReference type="NCBI Taxonomy" id="1215330"/>
    <lineage>
        <taxon>Eukaryota</taxon>
        <taxon>Fungi</taxon>
        <taxon>Dikarya</taxon>
        <taxon>Ascomycota</taxon>
        <taxon>Pezizomycotina</taxon>
        <taxon>Eurotiomycetes</taxon>
        <taxon>Eurotiomycetidae</taxon>
        <taxon>Onygenales</taxon>
        <taxon>Arthrodermataceae</taxon>
        <taxon>Trichophyton</taxon>
    </lineage>
</organism>
<dbReference type="OrthoDB" id="4455194at2759"/>
<gene>
    <name evidence="2" type="ORF">H103_08996</name>
</gene>
<evidence type="ECO:0000256" key="1">
    <source>
        <dbReference type="SAM" id="MobiDB-lite"/>
    </source>
</evidence>
<dbReference type="EMBL" id="KK207950">
    <property type="protein sequence ID" value="EZF47214.1"/>
    <property type="molecule type" value="Genomic_DNA"/>
</dbReference>
<proteinExistence type="predicted"/>
<dbReference type="Proteomes" id="UP000023758">
    <property type="component" value="Unassembled WGS sequence"/>
</dbReference>
<protein>
    <submittedName>
        <fullName evidence="2">Uncharacterized protein</fullName>
    </submittedName>
</protein>
<dbReference type="AlphaFoldDB" id="A0A022VMS2"/>
<feature type="region of interest" description="Disordered" evidence="1">
    <location>
        <begin position="441"/>
        <end position="474"/>
    </location>
</feature>